<evidence type="ECO:0000256" key="5">
    <source>
        <dbReference type="ARBA" id="ARBA00023049"/>
    </source>
</evidence>
<evidence type="ECO:0000256" key="3">
    <source>
        <dbReference type="ARBA" id="ARBA00022723"/>
    </source>
</evidence>
<accession>A0A0G4EAD0</accession>
<dbReference type="STRING" id="1169540.A0A0G4EAD0"/>
<dbReference type="AlphaFoldDB" id="A0A0G4EAD0"/>
<reference evidence="7 8" key="1">
    <citation type="submission" date="2014-11" db="EMBL/GenBank/DDBJ databases">
        <authorList>
            <person name="Zhu J."/>
            <person name="Qi W."/>
            <person name="Song R."/>
        </authorList>
    </citation>
    <scope>NUCLEOTIDE SEQUENCE [LARGE SCALE GENOMIC DNA]</scope>
</reference>
<dbReference type="Pfam" id="PF09768">
    <property type="entry name" value="Peptidase_M76"/>
    <property type="match status" value="1"/>
</dbReference>
<evidence type="ECO:0000256" key="1">
    <source>
        <dbReference type="ARBA" id="ARBA00009915"/>
    </source>
</evidence>
<keyword evidence="3 6" id="KW-0479">Metal-binding</keyword>
<dbReference type="GO" id="GO:0046872">
    <property type="term" value="F:metal ion binding"/>
    <property type="evidence" value="ECO:0007669"/>
    <property type="project" value="UniProtKB-KW"/>
</dbReference>
<dbReference type="GO" id="GO:0004222">
    <property type="term" value="F:metalloendopeptidase activity"/>
    <property type="evidence" value="ECO:0007669"/>
    <property type="project" value="InterPro"/>
</dbReference>
<evidence type="ECO:0000313" key="8">
    <source>
        <dbReference type="Proteomes" id="UP000041254"/>
    </source>
</evidence>
<name>A0A0G4EAD0_VITBC</name>
<dbReference type="PANTHER" id="PTHR21711">
    <property type="entry name" value="MITOCHONDRIAL INNER MEMBRANE PROTEASE"/>
    <property type="match status" value="1"/>
</dbReference>
<evidence type="ECO:0000313" key="7">
    <source>
        <dbReference type="EMBL" id="CEL92909.1"/>
    </source>
</evidence>
<comment type="similarity">
    <text evidence="1 6">Belongs to the peptidase M76 family.</text>
</comment>
<keyword evidence="5 6" id="KW-0482">Metalloprotease</keyword>
<keyword evidence="8" id="KW-1185">Reference proteome</keyword>
<keyword evidence="4 6" id="KW-0378">Hydrolase</keyword>
<gene>
    <name evidence="7" type="ORF">Vbra_11146</name>
</gene>
<evidence type="ECO:0000256" key="6">
    <source>
        <dbReference type="RuleBase" id="RU364057"/>
    </source>
</evidence>
<dbReference type="GO" id="GO:0005739">
    <property type="term" value="C:mitochondrion"/>
    <property type="evidence" value="ECO:0007669"/>
    <property type="project" value="GOC"/>
</dbReference>
<dbReference type="OMA" id="KMFDQCY"/>
<dbReference type="PANTHER" id="PTHR21711:SF0">
    <property type="entry name" value="MITOCHONDRIAL INNER MEMBRANE PROTEASE ATP23 HOMOLOG"/>
    <property type="match status" value="1"/>
</dbReference>
<dbReference type="EMBL" id="CDMY01000117">
    <property type="protein sequence ID" value="CEL92909.1"/>
    <property type="molecule type" value="Genomic_DNA"/>
</dbReference>
<dbReference type="OrthoDB" id="446114at2759"/>
<dbReference type="InterPro" id="IPR019165">
    <property type="entry name" value="Peptidase_M76_ATP23"/>
</dbReference>
<dbReference type="Proteomes" id="UP000041254">
    <property type="component" value="Unassembled WGS sequence"/>
</dbReference>
<evidence type="ECO:0000256" key="4">
    <source>
        <dbReference type="ARBA" id="ARBA00022801"/>
    </source>
</evidence>
<dbReference type="EC" id="3.4.24.-" evidence="6"/>
<dbReference type="PhylomeDB" id="A0A0G4EAD0"/>
<dbReference type="GO" id="GO:0034982">
    <property type="term" value="P:mitochondrial protein processing"/>
    <property type="evidence" value="ECO:0007669"/>
    <property type="project" value="TreeGrafter"/>
</dbReference>
<dbReference type="GO" id="GO:0033615">
    <property type="term" value="P:mitochondrial proton-transporting ATP synthase complex assembly"/>
    <property type="evidence" value="ECO:0007669"/>
    <property type="project" value="TreeGrafter"/>
</dbReference>
<keyword evidence="2 6" id="KW-0645">Protease</keyword>
<organism evidence="7 8">
    <name type="scientific">Vitrella brassicaformis (strain CCMP3155)</name>
    <dbReference type="NCBI Taxonomy" id="1169540"/>
    <lineage>
        <taxon>Eukaryota</taxon>
        <taxon>Sar</taxon>
        <taxon>Alveolata</taxon>
        <taxon>Colpodellida</taxon>
        <taxon>Vitrellaceae</taxon>
        <taxon>Vitrella</taxon>
    </lineage>
</organism>
<sequence>MWTWIHEYQHLGQPVADTPSLSPSPPPCSSPARIQLSQDILIEPQCDKRLGYFAFKRCQWYSRNALRHWRNVVLSHALTAMQAPPELMCVHCDRDAPHKAGYSPKHHKIWMCANKIWNFVEFRRLLSHELVHAFDFARAKIDPDNCDHIACTEVRAYNLSHQCSRMATLLIPKESFRSLDIDHPVANSKKGRCLAHRVLTSLQDSKRCSDESVARECTRRVFERCYNDLWPFDMQPEREQKRRTLRRIIQPLEITT</sequence>
<dbReference type="InParanoid" id="A0A0G4EAD0"/>
<protein>
    <recommendedName>
        <fullName evidence="6">Mitochondrial inner membrane protease ATP23</fullName>
        <ecNumber evidence="6">3.4.24.-</ecNumber>
    </recommendedName>
</protein>
<evidence type="ECO:0000256" key="2">
    <source>
        <dbReference type="ARBA" id="ARBA00022670"/>
    </source>
</evidence>
<dbReference type="VEuPathDB" id="CryptoDB:Vbra_11146"/>
<proteinExistence type="inferred from homology"/>